<evidence type="ECO:0000259" key="3">
    <source>
        <dbReference type="PROSITE" id="PS51462"/>
    </source>
</evidence>
<evidence type="ECO:0000256" key="2">
    <source>
        <dbReference type="SAM" id="Phobius"/>
    </source>
</evidence>
<feature type="transmembrane region" description="Helical" evidence="2">
    <location>
        <begin position="436"/>
        <end position="458"/>
    </location>
</feature>
<dbReference type="GeneID" id="37012544"/>
<dbReference type="Proteomes" id="UP000245942">
    <property type="component" value="Unassembled WGS sequence"/>
</dbReference>
<dbReference type="RefSeq" id="XP_025350112.1">
    <property type="nucleotide sequence ID" value="XM_025490810.1"/>
</dbReference>
<keyword evidence="5" id="KW-1185">Reference proteome</keyword>
<proteinExistence type="predicted"/>
<keyword evidence="2" id="KW-1133">Transmembrane helix</keyword>
<gene>
    <name evidence="4" type="ORF">BCV69DRAFT_266465</name>
</gene>
<evidence type="ECO:0000313" key="4">
    <source>
        <dbReference type="EMBL" id="PWN22952.1"/>
    </source>
</evidence>
<dbReference type="STRING" id="1684307.A0A316UCR8"/>
<feature type="region of interest" description="Disordered" evidence="1">
    <location>
        <begin position="51"/>
        <end position="80"/>
    </location>
</feature>
<protein>
    <recommendedName>
        <fullName evidence="3">Nudix hydrolase domain-containing protein</fullName>
    </recommendedName>
</protein>
<feature type="domain" description="Nudix hydrolase" evidence="3">
    <location>
        <begin position="32"/>
        <end position="226"/>
    </location>
</feature>
<feature type="compositionally biased region" description="Low complexity" evidence="1">
    <location>
        <begin position="65"/>
        <end position="74"/>
    </location>
</feature>
<dbReference type="GO" id="GO:0010945">
    <property type="term" value="F:coenzyme A diphosphatase activity"/>
    <property type="evidence" value="ECO:0007669"/>
    <property type="project" value="InterPro"/>
</dbReference>
<dbReference type="CDD" id="cd03426">
    <property type="entry name" value="NUDIX_CoAse_Nudt7"/>
    <property type="match status" value="1"/>
</dbReference>
<dbReference type="SUPFAM" id="SSF55811">
    <property type="entry name" value="Nudix"/>
    <property type="match status" value="1"/>
</dbReference>
<dbReference type="PANTHER" id="PTHR12992:SF44">
    <property type="entry name" value="NUDIX HYDROLASE DOMAIN-CONTAINING PROTEIN"/>
    <property type="match status" value="1"/>
</dbReference>
<dbReference type="OrthoDB" id="70823at2759"/>
<evidence type="ECO:0000256" key="1">
    <source>
        <dbReference type="SAM" id="MobiDB-lite"/>
    </source>
</evidence>
<reference evidence="4 5" key="1">
    <citation type="journal article" date="2018" name="Mol. Biol. Evol.">
        <title>Broad Genomic Sampling Reveals a Smut Pathogenic Ancestry of the Fungal Clade Ustilaginomycotina.</title>
        <authorList>
            <person name="Kijpornyongpan T."/>
            <person name="Mondo S.J."/>
            <person name="Barry K."/>
            <person name="Sandor L."/>
            <person name="Lee J."/>
            <person name="Lipzen A."/>
            <person name="Pangilinan J."/>
            <person name="LaButti K."/>
            <person name="Hainaut M."/>
            <person name="Henrissat B."/>
            <person name="Grigoriev I.V."/>
            <person name="Spatafora J.W."/>
            <person name="Aime M.C."/>
        </authorList>
    </citation>
    <scope>NUCLEOTIDE SEQUENCE [LARGE SCALE GENOMIC DNA]</scope>
    <source>
        <strain evidence="4 5">MCA 4718</strain>
    </source>
</reference>
<keyword evidence="2" id="KW-0812">Transmembrane</keyword>
<accession>A0A316UCR8</accession>
<dbReference type="PANTHER" id="PTHR12992">
    <property type="entry name" value="NUDIX HYDROLASE"/>
    <property type="match status" value="1"/>
</dbReference>
<feature type="region of interest" description="Disordered" evidence="1">
    <location>
        <begin position="262"/>
        <end position="286"/>
    </location>
</feature>
<dbReference type="InterPro" id="IPR000086">
    <property type="entry name" value="NUDIX_hydrolase_dom"/>
</dbReference>
<name>A0A316UCR8_9BASI</name>
<dbReference type="AlphaFoldDB" id="A0A316UCR8"/>
<dbReference type="Gene3D" id="3.90.79.10">
    <property type="entry name" value="Nucleoside Triphosphate Pyrophosphohydrolase"/>
    <property type="match status" value="1"/>
</dbReference>
<dbReference type="PROSITE" id="PS51462">
    <property type="entry name" value="NUDIX"/>
    <property type="match status" value="1"/>
</dbReference>
<evidence type="ECO:0000313" key="5">
    <source>
        <dbReference type="Proteomes" id="UP000245942"/>
    </source>
</evidence>
<dbReference type="EMBL" id="KZ819322">
    <property type="protein sequence ID" value="PWN22952.1"/>
    <property type="molecule type" value="Genomic_DNA"/>
</dbReference>
<dbReference type="Pfam" id="PF00293">
    <property type="entry name" value="NUDIX"/>
    <property type="match status" value="1"/>
</dbReference>
<keyword evidence="2" id="KW-0472">Membrane</keyword>
<dbReference type="InterPro" id="IPR045121">
    <property type="entry name" value="CoAse"/>
</dbReference>
<sequence>MAPSHTLPALHHALSRLSVTKPRIISSPPTQPRRASVALILRIRPHVDDEEYLSQHQRRSRSRRSSIASSSSRSGAAGKTSTQRTLSSFFSLPWVQRGVPEILYIKRATRATDKWSAHVAFPGGRRDETDEDALYTAMRETWEEVGLDLADRDFLKIGQLDDREITSSLGKRLLMVLSPFVFLQTTPFSHHPELQPTEVASAHWVSLAHLYTPKPRWGTVSIDIATRLAPKSSGIRFLLKGLLGKMDFRCVLLPNDPWAIADEDDDTASGDSDGPQGVERARRKREVRTEAVKSVKDGSDLQLWGLTLGMTIDLLAHMSTFPSAPSKSSSAQPVSLQSILHTTPSQLPSLFRKVAVRMRDELHLNPPPMADAKAPSLTSVYPRFSNTDVNFWIWVFGARYRYIVRSWASSLGGPSERTYNWSGLALGAFYTAVRRALIVAIALRALGALGMATLAVWLGRRRVIRARRGLPGLGLDEVLRA</sequence>
<organism evidence="4 5">
    <name type="scientific">Pseudomicrostroma glucosiphilum</name>
    <dbReference type="NCBI Taxonomy" id="1684307"/>
    <lineage>
        <taxon>Eukaryota</taxon>
        <taxon>Fungi</taxon>
        <taxon>Dikarya</taxon>
        <taxon>Basidiomycota</taxon>
        <taxon>Ustilaginomycotina</taxon>
        <taxon>Exobasidiomycetes</taxon>
        <taxon>Microstromatales</taxon>
        <taxon>Microstromatales incertae sedis</taxon>
        <taxon>Pseudomicrostroma</taxon>
    </lineage>
</organism>
<dbReference type="InterPro" id="IPR015797">
    <property type="entry name" value="NUDIX_hydrolase-like_dom_sf"/>
</dbReference>